<evidence type="ECO:0000256" key="2">
    <source>
        <dbReference type="PIRSR" id="PIRSR601461-1"/>
    </source>
</evidence>
<evidence type="ECO:0000259" key="4">
    <source>
        <dbReference type="PROSITE" id="PS51767"/>
    </source>
</evidence>
<name>A0AAD4D735_9FUNG</name>
<proteinExistence type="inferred from homology"/>
<dbReference type="Proteomes" id="UP001194580">
    <property type="component" value="Unassembled WGS sequence"/>
</dbReference>
<dbReference type="InterPro" id="IPR001461">
    <property type="entry name" value="Aspartic_peptidase_A1"/>
</dbReference>
<keyword evidence="6" id="KW-1185">Reference proteome</keyword>
<organism evidence="5 6">
    <name type="scientific">Linnemannia exigua</name>
    <dbReference type="NCBI Taxonomy" id="604196"/>
    <lineage>
        <taxon>Eukaryota</taxon>
        <taxon>Fungi</taxon>
        <taxon>Fungi incertae sedis</taxon>
        <taxon>Mucoromycota</taxon>
        <taxon>Mortierellomycotina</taxon>
        <taxon>Mortierellomycetes</taxon>
        <taxon>Mortierellales</taxon>
        <taxon>Mortierellaceae</taxon>
        <taxon>Linnemannia</taxon>
    </lineage>
</organism>
<sequence>MVNEIQEGVGAGSGVVPKKETVDAKVLEVEQPAGFDSSTSRRSKAIDAERFPIEYNPSEVAFVGLVGIGTPNQYFNLEFDIGSSDTWVASARANCSLNRPCSSTARRGFHTDRSSTFESAPNISWHLEMSDGPAVTGKLGTDVLQVAGFVVDRQVVGVADSLRGVKENGIDGSFGLGLKDLTFNGDPTVVDNLISAHAMRSEVGVWLGSGNQGGELTFGGQDRARYTGDLSYYKVPAGSAYWSTPIHSLTVITDKAVEFKDKVPRNKRTIDQVDSRIGTGTGSSAPNVIFDTSTNIILVPPRVAQTTHRLIHNYFFGLYSGYNYFSGLYTVSCDLSKVDLWIDLGPPADNPNTTPVPPSSSSSPEVIVNSDNDAPSGTSASSANPVSETTDDFSTAAHNTNNSSTSDKWTTVNKFKVRGQDLVRERIPVIGGIFNICYSGIQASKHNEDDWVFGNIWFMNNYMTLDHIGRLVGIAPAVQN</sequence>
<dbReference type="EMBL" id="JAAAIL010001260">
    <property type="protein sequence ID" value="KAG0270980.1"/>
    <property type="molecule type" value="Genomic_DNA"/>
</dbReference>
<dbReference type="GO" id="GO:0004190">
    <property type="term" value="F:aspartic-type endopeptidase activity"/>
    <property type="evidence" value="ECO:0007669"/>
    <property type="project" value="InterPro"/>
</dbReference>
<dbReference type="InterPro" id="IPR033121">
    <property type="entry name" value="PEPTIDASE_A1"/>
</dbReference>
<comment type="caution">
    <text evidence="5">The sequence shown here is derived from an EMBL/GenBank/DDBJ whole genome shotgun (WGS) entry which is preliminary data.</text>
</comment>
<evidence type="ECO:0000313" key="5">
    <source>
        <dbReference type="EMBL" id="KAG0270980.1"/>
    </source>
</evidence>
<dbReference type="AlphaFoldDB" id="A0AAD4D735"/>
<dbReference type="Gene3D" id="2.40.70.10">
    <property type="entry name" value="Acid Proteases"/>
    <property type="match status" value="2"/>
</dbReference>
<gene>
    <name evidence="5" type="primary">PGA5_1</name>
    <name evidence="5" type="ORF">BGZ95_001292</name>
</gene>
<dbReference type="GO" id="GO:0006508">
    <property type="term" value="P:proteolysis"/>
    <property type="evidence" value="ECO:0007669"/>
    <property type="project" value="InterPro"/>
</dbReference>
<dbReference type="CDD" id="cd05471">
    <property type="entry name" value="pepsin_like"/>
    <property type="match status" value="1"/>
</dbReference>
<dbReference type="Pfam" id="PF00026">
    <property type="entry name" value="Asp"/>
    <property type="match status" value="1"/>
</dbReference>
<comment type="similarity">
    <text evidence="1">Belongs to the peptidase A1 family.</text>
</comment>
<protein>
    <submittedName>
        <fullName evidence="5">1,3-beta-glucanosyltransferase</fullName>
    </submittedName>
</protein>
<feature type="domain" description="Peptidase A1" evidence="4">
    <location>
        <begin position="62"/>
        <end position="475"/>
    </location>
</feature>
<dbReference type="InterPro" id="IPR021109">
    <property type="entry name" value="Peptidase_aspartic_dom_sf"/>
</dbReference>
<feature type="active site" evidence="2">
    <location>
        <position position="80"/>
    </location>
</feature>
<dbReference type="PANTHER" id="PTHR47966:SF51">
    <property type="entry name" value="BETA-SITE APP-CLEAVING ENZYME, ISOFORM A-RELATED"/>
    <property type="match status" value="1"/>
</dbReference>
<dbReference type="PROSITE" id="PS51767">
    <property type="entry name" value="PEPTIDASE_A1"/>
    <property type="match status" value="1"/>
</dbReference>
<feature type="region of interest" description="Disordered" evidence="3">
    <location>
        <begin position="348"/>
        <end position="407"/>
    </location>
</feature>
<feature type="active site" evidence="2">
    <location>
        <position position="291"/>
    </location>
</feature>
<dbReference type="InterPro" id="IPR034164">
    <property type="entry name" value="Pepsin-like_dom"/>
</dbReference>
<dbReference type="PANTHER" id="PTHR47966">
    <property type="entry name" value="BETA-SITE APP-CLEAVING ENZYME, ISOFORM A-RELATED"/>
    <property type="match status" value="1"/>
</dbReference>
<evidence type="ECO:0000256" key="3">
    <source>
        <dbReference type="SAM" id="MobiDB-lite"/>
    </source>
</evidence>
<feature type="compositionally biased region" description="Polar residues" evidence="3">
    <location>
        <begin position="369"/>
        <end position="407"/>
    </location>
</feature>
<dbReference type="SUPFAM" id="SSF50630">
    <property type="entry name" value="Acid proteases"/>
    <property type="match status" value="1"/>
</dbReference>
<dbReference type="PRINTS" id="PR00792">
    <property type="entry name" value="PEPSIN"/>
</dbReference>
<reference evidence="5" key="1">
    <citation type="journal article" date="2020" name="Fungal Divers.">
        <title>Resolving the Mortierellaceae phylogeny through synthesis of multi-gene phylogenetics and phylogenomics.</title>
        <authorList>
            <person name="Vandepol N."/>
            <person name="Liber J."/>
            <person name="Desiro A."/>
            <person name="Na H."/>
            <person name="Kennedy M."/>
            <person name="Barry K."/>
            <person name="Grigoriev I.V."/>
            <person name="Miller A.N."/>
            <person name="O'Donnell K."/>
            <person name="Stajich J.E."/>
            <person name="Bonito G."/>
        </authorList>
    </citation>
    <scope>NUCLEOTIDE SEQUENCE</scope>
    <source>
        <strain evidence="5">NRRL 28262</strain>
    </source>
</reference>
<accession>A0AAD4D735</accession>
<evidence type="ECO:0000313" key="6">
    <source>
        <dbReference type="Proteomes" id="UP001194580"/>
    </source>
</evidence>
<evidence type="ECO:0000256" key="1">
    <source>
        <dbReference type="ARBA" id="ARBA00007447"/>
    </source>
</evidence>